<name>A0A699H1Z7_TANCI</name>
<evidence type="ECO:0000313" key="2">
    <source>
        <dbReference type="EMBL" id="GEX14726.1"/>
    </source>
</evidence>
<accession>A0A699H1Z7</accession>
<gene>
    <name evidence="2" type="ORF">Tci_286701</name>
</gene>
<sequence>MRMEQYLTFTDHALWEVIINGNSVSLVASASAGAECPISPKTAEQKLARKNELKAKSTLRLAIPDEHLLNAAGSTYVNLSGSIPVNVATLPNADLPTNPLMPDLEDITDLQDTGIFSGAYDDKVKGKHAIETKWVYRNKKDERGIVVRNKARMVAQDGCEECLSVWHYRRGGGMQRDDGNLISQEKYVAGILKTFNFSLVKTAITLIETNRALLKDEEAEDVDVYLYRSMIGSLMYLTASRPDIMFGVCALIMLELVLTGNPQPEVFSFLERDCFHSNAYTYYCQLKVSAAKSKFTTVDNQVKGLDRHNEIFVILSHTKKVFANMRRKGKDFSGKKQKSRKKQRKGIEVSSPSSEIPNEEGVPKTSNDPLPS</sequence>
<dbReference type="EMBL" id="BKCJ010092011">
    <property type="protein sequence ID" value="GEX14726.1"/>
    <property type="molecule type" value="Genomic_DNA"/>
</dbReference>
<evidence type="ECO:0000256" key="1">
    <source>
        <dbReference type="SAM" id="MobiDB-lite"/>
    </source>
</evidence>
<dbReference type="AlphaFoldDB" id="A0A699H1Z7"/>
<comment type="caution">
    <text evidence="2">The sequence shown here is derived from an EMBL/GenBank/DDBJ whole genome shotgun (WGS) entry which is preliminary data.</text>
</comment>
<proteinExistence type="predicted"/>
<feature type="compositionally biased region" description="Basic residues" evidence="1">
    <location>
        <begin position="328"/>
        <end position="344"/>
    </location>
</feature>
<protein>
    <submittedName>
        <fullName evidence="2">Uncharacterized protein</fullName>
    </submittedName>
</protein>
<reference evidence="2" key="1">
    <citation type="journal article" date="2019" name="Sci. Rep.">
        <title>Draft genome of Tanacetum cinerariifolium, the natural source of mosquito coil.</title>
        <authorList>
            <person name="Yamashiro T."/>
            <person name="Shiraishi A."/>
            <person name="Satake H."/>
            <person name="Nakayama K."/>
        </authorList>
    </citation>
    <scope>NUCLEOTIDE SEQUENCE</scope>
</reference>
<feature type="non-terminal residue" evidence="2">
    <location>
        <position position="372"/>
    </location>
</feature>
<feature type="region of interest" description="Disordered" evidence="1">
    <location>
        <begin position="328"/>
        <end position="372"/>
    </location>
</feature>
<organism evidence="2">
    <name type="scientific">Tanacetum cinerariifolium</name>
    <name type="common">Dalmatian daisy</name>
    <name type="synonym">Chrysanthemum cinerariifolium</name>
    <dbReference type="NCBI Taxonomy" id="118510"/>
    <lineage>
        <taxon>Eukaryota</taxon>
        <taxon>Viridiplantae</taxon>
        <taxon>Streptophyta</taxon>
        <taxon>Embryophyta</taxon>
        <taxon>Tracheophyta</taxon>
        <taxon>Spermatophyta</taxon>
        <taxon>Magnoliopsida</taxon>
        <taxon>eudicotyledons</taxon>
        <taxon>Gunneridae</taxon>
        <taxon>Pentapetalae</taxon>
        <taxon>asterids</taxon>
        <taxon>campanulids</taxon>
        <taxon>Asterales</taxon>
        <taxon>Asteraceae</taxon>
        <taxon>Asteroideae</taxon>
        <taxon>Anthemideae</taxon>
        <taxon>Anthemidinae</taxon>
        <taxon>Tanacetum</taxon>
    </lineage>
</organism>